<dbReference type="Gene3D" id="3.40.630.190">
    <property type="entry name" value="LCP protein"/>
    <property type="match status" value="1"/>
</dbReference>
<dbReference type="InterPro" id="IPR004474">
    <property type="entry name" value="LytR_CpsA_psr"/>
</dbReference>
<organism evidence="4 5">
    <name type="scientific">Actinoplanes couchii</name>
    <dbReference type="NCBI Taxonomy" id="403638"/>
    <lineage>
        <taxon>Bacteria</taxon>
        <taxon>Bacillati</taxon>
        <taxon>Actinomycetota</taxon>
        <taxon>Actinomycetes</taxon>
        <taxon>Micromonosporales</taxon>
        <taxon>Micromonosporaceae</taxon>
        <taxon>Actinoplanes</taxon>
    </lineage>
</organism>
<name>A0ABQ3XU38_9ACTN</name>
<evidence type="ECO:0000313" key="4">
    <source>
        <dbReference type="EMBL" id="GID61935.1"/>
    </source>
</evidence>
<comment type="similarity">
    <text evidence="1">Belongs to the LytR/CpsA/Psr (LCP) family.</text>
</comment>
<dbReference type="RefSeq" id="WP_239146140.1">
    <property type="nucleotide sequence ID" value="NZ_BAAAQE010000077.1"/>
</dbReference>
<evidence type="ECO:0000256" key="1">
    <source>
        <dbReference type="ARBA" id="ARBA00006068"/>
    </source>
</evidence>
<dbReference type="Pfam" id="PF03816">
    <property type="entry name" value="LytR_cpsA_psr"/>
    <property type="match status" value="1"/>
</dbReference>
<protein>
    <recommendedName>
        <fullName evidence="3">Cell envelope-related transcriptional attenuator domain-containing protein</fullName>
    </recommendedName>
</protein>
<comment type="caution">
    <text evidence="4">The sequence shown here is derived from an EMBL/GenBank/DDBJ whole genome shotgun (WGS) entry which is preliminary data.</text>
</comment>
<reference evidence="4 5" key="1">
    <citation type="submission" date="2021-01" db="EMBL/GenBank/DDBJ databases">
        <title>Whole genome shotgun sequence of Actinoplanes couchii NBRC 106145.</title>
        <authorList>
            <person name="Komaki H."/>
            <person name="Tamura T."/>
        </authorList>
    </citation>
    <scope>NUCLEOTIDE SEQUENCE [LARGE SCALE GENOMIC DNA]</scope>
    <source>
        <strain evidence="4 5">NBRC 106145</strain>
    </source>
</reference>
<accession>A0ABQ3XU38</accession>
<evidence type="ECO:0000313" key="5">
    <source>
        <dbReference type="Proteomes" id="UP000612282"/>
    </source>
</evidence>
<dbReference type="Proteomes" id="UP000612282">
    <property type="component" value="Unassembled WGS sequence"/>
</dbReference>
<evidence type="ECO:0000259" key="3">
    <source>
        <dbReference type="Pfam" id="PF03816"/>
    </source>
</evidence>
<feature type="chain" id="PRO_5045361002" description="Cell envelope-related transcriptional attenuator domain-containing protein" evidence="2">
    <location>
        <begin position="28"/>
        <end position="341"/>
    </location>
</feature>
<keyword evidence="2" id="KW-0732">Signal</keyword>
<dbReference type="PANTHER" id="PTHR33392">
    <property type="entry name" value="POLYISOPRENYL-TEICHOIC ACID--PEPTIDOGLYCAN TEICHOIC ACID TRANSFERASE TAGU"/>
    <property type="match status" value="1"/>
</dbReference>
<dbReference type="InterPro" id="IPR050922">
    <property type="entry name" value="LytR/CpsA/Psr_CW_biosynth"/>
</dbReference>
<dbReference type="EMBL" id="BOMG01000148">
    <property type="protein sequence ID" value="GID61935.1"/>
    <property type="molecule type" value="Genomic_DNA"/>
</dbReference>
<gene>
    <name evidence="4" type="ORF">Aco03nite_103390</name>
</gene>
<keyword evidence="5" id="KW-1185">Reference proteome</keyword>
<proteinExistence type="inferred from homology"/>
<evidence type="ECO:0000256" key="2">
    <source>
        <dbReference type="SAM" id="SignalP"/>
    </source>
</evidence>
<dbReference type="PANTHER" id="PTHR33392:SF6">
    <property type="entry name" value="POLYISOPRENYL-TEICHOIC ACID--PEPTIDOGLYCAN TEICHOIC ACID TRANSFERASE TAGU"/>
    <property type="match status" value="1"/>
</dbReference>
<feature type="domain" description="Cell envelope-related transcriptional attenuator" evidence="3">
    <location>
        <begin position="56"/>
        <end position="245"/>
    </location>
</feature>
<feature type="signal peptide" evidence="2">
    <location>
        <begin position="1"/>
        <end position="27"/>
    </location>
</feature>
<sequence length="341" mass="37229">MIRTPWWARLATAAGTLLLLPAAGAVAATAATVISGPVNLLLVGIDPRGSHTKPLADTIMIAHIPTDRRGVYLFSLPRDLVMQIPAYPVNNTPTQRAKINAAMALGSRTGPDRYDTAQGFGLLSRAVGRVTGIRKFQAGAVLNFGGFRTLINTLGGVTMAIDQDVVSEHLKPDGRPRDRKPECRGHDNCPRPYIGVQKTYHKSPIAVRLQGWEALDYVRQRYGLPRVDYDRQRHQRQLVTALSVQTARSVAADPARLPKVITTLGSSLTFVGDTGSALAWAVALKNLRLNKPISVTLPGSAYFEKGVYLGEKLDPPARDFFAAVNRDRVALYLAEHRRLVD</sequence>